<dbReference type="AlphaFoldDB" id="A0A6A6PTV0"/>
<feature type="compositionally biased region" description="Polar residues" evidence="1">
    <location>
        <begin position="576"/>
        <end position="600"/>
    </location>
</feature>
<keyword evidence="3" id="KW-1185">Reference proteome</keyword>
<dbReference type="PROSITE" id="PS51257">
    <property type="entry name" value="PROKAR_LIPOPROTEIN"/>
    <property type="match status" value="1"/>
</dbReference>
<name>A0A6A6PTV0_9PEZI</name>
<dbReference type="RefSeq" id="XP_033590090.1">
    <property type="nucleotide sequence ID" value="XM_033729610.1"/>
</dbReference>
<dbReference type="GeneID" id="54470612"/>
<sequence length="670" mass="72755">MPTYRATGVTATLISCDLQSSLSNAFRFNQGVVQQENAKRVQSVFSSAQQLPERPIGEDGKANGVVRFVGPNEDMPLFMAEAGDLLSRNENDDLDAEMQDALEEDVTLTEYPLPLTSSDGSPLTSLATSPTSTEHSFVPSPSKTAKPEWPSTHGTPAAALTTSNMQTLETMQRLGTPQALALDVHISEKSFLSYISSTNNGHKNLAKGLKVEVFVNGQLTDVTFVNEIEGRRLCVQMVDKHTVRFAGTRIHRQVEKPWIYCESGSQPRASSTSDGDAEGRWNGVRTCLIEESQARGVNEFGDRPPSADFLTALAGVELPQHMRQCQGIGIIDLIITVGKGRKYGPDTTYLMQPTRLNDPEYKVQDPSTPRFSVDNNVLETSISTKSINAATVERQTPNLIAPTTPSPNKIADMVKEFGLHIDTKKKTVVGNYENAKRTPGKSGRTLRQRLGDLKKMTPGNMESELARLRDEFGEGGGARKKQKIGNELEDFILADSSQVVGTTIDPAKLMKDAAGLNRPREDSVFADEANSASLLDGAPSSPQETPRKRTRAAALANSPAHVPVKQPRLRGRHGHTPQQSMAGADDTSTVQQAPATQSLSGRGANRTAKKWGSKEQSVAEALESFEVPETCEGSCVSYDANPDVSRQIGKARGGEFYEEVLLVGMRFVVV</sequence>
<dbReference type="EMBL" id="MU001635">
    <property type="protein sequence ID" value="KAF2483520.1"/>
    <property type="molecule type" value="Genomic_DNA"/>
</dbReference>
<dbReference type="OrthoDB" id="3556832at2759"/>
<evidence type="ECO:0000256" key="1">
    <source>
        <dbReference type="SAM" id="MobiDB-lite"/>
    </source>
</evidence>
<feature type="region of interest" description="Disordered" evidence="1">
    <location>
        <begin position="114"/>
        <end position="152"/>
    </location>
</feature>
<feature type="region of interest" description="Disordered" evidence="1">
    <location>
        <begin position="531"/>
        <end position="612"/>
    </location>
</feature>
<protein>
    <submittedName>
        <fullName evidence="2">Uncharacterized protein</fullName>
    </submittedName>
</protein>
<organism evidence="2 3">
    <name type="scientific">Neohortaea acidophila</name>
    <dbReference type="NCBI Taxonomy" id="245834"/>
    <lineage>
        <taxon>Eukaryota</taxon>
        <taxon>Fungi</taxon>
        <taxon>Dikarya</taxon>
        <taxon>Ascomycota</taxon>
        <taxon>Pezizomycotina</taxon>
        <taxon>Dothideomycetes</taxon>
        <taxon>Dothideomycetidae</taxon>
        <taxon>Mycosphaerellales</taxon>
        <taxon>Teratosphaeriaceae</taxon>
        <taxon>Neohortaea</taxon>
    </lineage>
</organism>
<gene>
    <name evidence="2" type="ORF">BDY17DRAFT_149589</name>
</gene>
<reference evidence="2" key="1">
    <citation type="journal article" date="2020" name="Stud. Mycol.">
        <title>101 Dothideomycetes genomes: a test case for predicting lifestyles and emergence of pathogens.</title>
        <authorList>
            <person name="Haridas S."/>
            <person name="Albert R."/>
            <person name="Binder M."/>
            <person name="Bloem J."/>
            <person name="Labutti K."/>
            <person name="Salamov A."/>
            <person name="Andreopoulos B."/>
            <person name="Baker S."/>
            <person name="Barry K."/>
            <person name="Bills G."/>
            <person name="Bluhm B."/>
            <person name="Cannon C."/>
            <person name="Castanera R."/>
            <person name="Culley D."/>
            <person name="Daum C."/>
            <person name="Ezra D."/>
            <person name="Gonzalez J."/>
            <person name="Henrissat B."/>
            <person name="Kuo A."/>
            <person name="Liang C."/>
            <person name="Lipzen A."/>
            <person name="Lutzoni F."/>
            <person name="Magnuson J."/>
            <person name="Mondo S."/>
            <person name="Nolan M."/>
            <person name="Ohm R."/>
            <person name="Pangilinan J."/>
            <person name="Park H.-J."/>
            <person name="Ramirez L."/>
            <person name="Alfaro M."/>
            <person name="Sun H."/>
            <person name="Tritt A."/>
            <person name="Yoshinaga Y."/>
            <person name="Zwiers L.-H."/>
            <person name="Turgeon B."/>
            <person name="Goodwin S."/>
            <person name="Spatafora J."/>
            <person name="Crous P."/>
            <person name="Grigoriev I."/>
        </authorList>
    </citation>
    <scope>NUCLEOTIDE SEQUENCE</scope>
    <source>
        <strain evidence="2">CBS 113389</strain>
    </source>
</reference>
<accession>A0A6A6PTV0</accession>
<proteinExistence type="predicted"/>
<feature type="compositionally biased region" description="Low complexity" evidence="1">
    <location>
        <begin position="121"/>
        <end position="133"/>
    </location>
</feature>
<evidence type="ECO:0000313" key="3">
    <source>
        <dbReference type="Proteomes" id="UP000799767"/>
    </source>
</evidence>
<dbReference type="Proteomes" id="UP000799767">
    <property type="component" value="Unassembled WGS sequence"/>
</dbReference>
<evidence type="ECO:0000313" key="2">
    <source>
        <dbReference type="EMBL" id="KAF2483520.1"/>
    </source>
</evidence>